<dbReference type="InterPro" id="IPR011333">
    <property type="entry name" value="SKP1/BTB/POZ_sf"/>
</dbReference>
<dbReference type="SMART" id="SM00225">
    <property type="entry name" value="BTB"/>
    <property type="match status" value="1"/>
</dbReference>
<dbReference type="Proteomes" id="UP000835052">
    <property type="component" value="Unassembled WGS sequence"/>
</dbReference>
<gene>
    <name evidence="2" type="ORF">CAUJ_LOCUS12884</name>
</gene>
<dbReference type="InterPro" id="IPR000210">
    <property type="entry name" value="BTB/POZ_dom"/>
</dbReference>
<sequence>MAICQICDGQNGSNTENKTKGKKQTFRTQFHEPGGDRDFRVVFRSGEDVVEFFVDPQFMSRLSSFFRDQINSNSPTEVEDVRPSDFHTFLEAVCPTLYGIRPVPITVSTVTSLIDMSNRFKCDSLLTACERFLIGLDNSSLTGSLLLSLINVSMKSCIDHQVLCRILCLCITETPRLANSSHEVNGPLGSFLAQALIANSSKQFRHVRPVKRESPNPVIQKLFSDNSPKRKGACDHSRKSFKCILCFQSVCKSCKGQAAFCFKALDNFVYEARDQLWPDTYQRHLDRDLLREDAIDAYILRNQILPSQP</sequence>
<dbReference type="AlphaFoldDB" id="A0A8S1HP26"/>
<keyword evidence="3" id="KW-1185">Reference proteome</keyword>
<proteinExistence type="predicted"/>
<evidence type="ECO:0000313" key="3">
    <source>
        <dbReference type="Proteomes" id="UP000835052"/>
    </source>
</evidence>
<name>A0A8S1HP26_9PELO</name>
<organism evidence="2 3">
    <name type="scientific">Caenorhabditis auriculariae</name>
    <dbReference type="NCBI Taxonomy" id="2777116"/>
    <lineage>
        <taxon>Eukaryota</taxon>
        <taxon>Metazoa</taxon>
        <taxon>Ecdysozoa</taxon>
        <taxon>Nematoda</taxon>
        <taxon>Chromadorea</taxon>
        <taxon>Rhabditida</taxon>
        <taxon>Rhabditina</taxon>
        <taxon>Rhabditomorpha</taxon>
        <taxon>Rhabditoidea</taxon>
        <taxon>Rhabditidae</taxon>
        <taxon>Peloderinae</taxon>
        <taxon>Caenorhabditis</taxon>
    </lineage>
</organism>
<reference evidence="2" key="1">
    <citation type="submission" date="2020-10" db="EMBL/GenBank/DDBJ databases">
        <authorList>
            <person name="Kikuchi T."/>
        </authorList>
    </citation>
    <scope>NUCLEOTIDE SEQUENCE</scope>
    <source>
        <strain evidence="2">NKZ352</strain>
    </source>
</reference>
<dbReference type="OrthoDB" id="5785211at2759"/>
<feature type="domain" description="BTB" evidence="1">
    <location>
        <begin position="39"/>
        <end position="137"/>
    </location>
</feature>
<accession>A0A8S1HP26</accession>
<dbReference type="Gene3D" id="3.30.710.10">
    <property type="entry name" value="Potassium Channel Kv1.1, Chain A"/>
    <property type="match status" value="1"/>
</dbReference>
<protein>
    <recommendedName>
        <fullName evidence="1">BTB domain-containing protein</fullName>
    </recommendedName>
</protein>
<comment type="caution">
    <text evidence="2">The sequence shown here is derived from an EMBL/GenBank/DDBJ whole genome shotgun (WGS) entry which is preliminary data.</text>
</comment>
<evidence type="ECO:0000259" key="1">
    <source>
        <dbReference type="SMART" id="SM00225"/>
    </source>
</evidence>
<dbReference type="EMBL" id="CAJGYM010000083">
    <property type="protein sequence ID" value="CAD6196973.1"/>
    <property type="molecule type" value="Genomic_DNA"/>
</dbReference>
<dbReference type="Pfam" id="PF00651">
    <property type="entry name" value="BTB"/>
    <property type="match status" value="1"/>
</dbReference>
<evidence type="ECO:0000313" key="2">
    <source>
        <dbReference type="EMBL" id="CAD6196973.1"/>
    </source>
</evidence>
<dbReference type="SUPFAM" id="SSF54695">
    <property type="entry name" value="POZ domain"/>
    <property type="match status" value="1"/>
</dbReference>